<dbReference type="EMBL" id="JAEFBJ010000008">
    <property type="protein sequence ID" value="KAG7583128.1"/>
    <property type="molecule type" value="Genomic_DNA"/>
</dbReference>
<keyword evidence="2" id="KW-1185">Reference proteome</keyword>
<proteinExistence type="predicted"/>
<evidence type="ECO:0000313" key="1">
    <source>
        <dbReference type="EMBL" id="KAG7583128.1"/>
    </source>
</evidence>
<protein>
    <submittedName>
        <fullName evidence="1">Uncharacterized protein</fullName>
    </submittedName>
</protein>
<sequence length="101" mass="11976">MSHNEVCFNVYHGGYWVKDYNGEFAYLNGEEMIRIECIPEDVFNRMSTELREGLYGQKIWYKLPYDDFKDRKSLSNEDVSFQKMCEAGKWTGFVDLYVVTS</sequence>
<reference evidence="1 2" key="1">
    <citation type="submission" date="2020-12" db="EMBL/GenBank/DDBJ databases">
        <title>Concerted genomic and epigenomic changes stabilize Arabidopsis allopolyploids.</title>
        <authorList>
            <person name="Chen Z."/>
        </authorList>
    </citation>
    <scope>NUCLEOTIDE SEQUENCE [LARGE SCALE GENOMIC DNA]</scope>
    <source>
        <strain evidence="1">As9502</strain>
        <tissue evidence="1">Leaf</tissue>
    </source>
</reference>
<name>A0A8T2B7R2_ARASU</name>
<gene>
    <name evidence="1" type="ORF">ISN44_As08g026620</name>
</gene>
<dbReference type="Proteomes" id="UP000694251">
    <property type="component" value="Chromosome 8"/>
</dbReference>
<accession>A0A8T2B7R2</accession>
<dbReference type="AlphaFoldDB" id="A0A8T2B7R2"/>
<organism evidence="1 2">
    <name type="scientific">Arabidopsis suecica</name>
    <name type="common">Swedish thale-cress</name>
    <name type="synonym">Cardaminopsis suecica</name>
    <dbReference type="NCBI Taxonomy" id="45249"/>
    <lineage>
        <taxon>Eukaryota</taxon>
        <taxon>Viridiplantae</taxon>
        <taxon>Streptophyta</taxon>
        <taxon>Embryophyta</taxon>
        <taxon>Tracheophyta</taxon>
        <taxon>Spermatophyta</taxon>
        <taxon>Magnoliopsida</taxon>
        <taxon>eudicotyledons</taxon>
        <taxon>Gunneridae</taxon>
        <taxon>Pentapetalae</taxon>
        <taxon>rosids</taxon>
        <taxon>malvids</taxon>
        <taxon>Brassicales</taxon>
        <taxon>Brassicaceae</taxon>
        <taxon>Camelineae</taxon>
        <taxon>Arabidopsis</taxon>
    </lineage>
</organism>
<comment type="caution">
    <text evidence="1">The sequence shown here is derived from an EMBL/GenBank/DDBJ whole genome shotgun (WGS) entry which is preliminary data.</text>
</comment>
<dbReference type="OrthoDB" id="1112412at2759"/>
<evidence type="ECO:0000313" key="2">
    <source>
        <dbReference type="Proteomes" id="UP000694251"/>
    </source>
</evidence>